<protein>
    <submittedName>
        <fullName evidence="2">ModE molybdate transport repressor domain-containing protein</fullName>
    </submittedName>
</protein>
<gene>
    <name evidence="2" type="ORF">SAMN04487824_103147</name>
</gene>
<organism evidence="2 3">
    <name type="scientific">Parafannyhessea umbonata</name>
    <dbReference type="NCBI Taxonomy" id="604330"/>
    <lineage>
        <taxon>Bacteria</taxon>
        <taxon>Bacillati</taxon>
        <taxon>Actinomycetota</taxon>
        <taxon>Coriobacteriia</taxon>
        <taxon>Coriobacteriales</taxon>
        <taxon>Atopobiaceae</taxon>
        <taxon>Parafannyhessea</taxon>
    </lineage>
</organism>
<dbReference type="InterPro" id="IPR036388">
    <property type="entry name" value="WH-like_DNA-bd_sf"/>
</dbReference>
<dbReference type="SUPFAM" id="SSF46785">
    <property type="entry name" value="Winged helix' DNA-binding domain"/>
    <property type="match status" value="1"/>
</dbReference>
<dbReference type="RefSeq" id="WP_090845324.1">
    <property type="nucleotide sequence ID" value="NZ_FMZL01000003.1"/>
</dbReference>
<evidence type="ECO:0000313" key="3">
    <source>
        <dbReference type="Proteomes" id="UP000198528"/>
    </source>
</evidence>
<accession>A0A1G6J135</accession>
<evidence type="ECO:0000313" key="2">
    <source>
        <dbReference type="EMBL" id="SDC12478.1"/>
    </source>
</evidence>
<dbReference type="GO" id="GO:0016779">
    <property type="term" value="F:nucleotidyltransferase activity"/>
    <property type="evidence" value="ECO:0007669"/>
    <property type="project" value="UniProtKB-ARBA"/>
</dbReference>
<sequence length="318" mass="34724">MRFGKVGAVVAAASKRYAEPLFKVGSIPNVRRIILTLQQVGVFPIVIVTGAEEFEVIHQVSSLGVIFLRNEECECPELFSSVRLGLNYLQGKCDQAVFTPVNAPMFSAQSLRTLLNAGTEVAVPTFKGHGGHPIVISSEAIPTILSYDGGEGLRGAIATSGLVCARVPVSDAGILMSVHDEAQLQAQLREHNASLLAPSVQVSIGKESPFLNSRLKLLLFLIEDMHSVRQACLHCGLSPQKAWDMINMLEDEVGYDIVVRRHGGSRGGKTVLTEQGLRLALSFQRYEEEVHDFAQRRFSELFITNDAATPLQELSRKS</sequence>
<dbReference type="InterPro" id="IPR025877">
    <property type="entry name" value="MobA-like_NTP_Trfase"/>
</dbReference>
<dbReference type="SUPFAM" id="SSF53448">
    <property type="entry name" value="Nucleotide-diphospho-sugar transferases"/>
    <property type="match status" value="1"/>
</dbReference>
<dbReference type="Pfam" id="PF12804">
    <property type="entry name" value="NTP_transf_3"/>
    <property type="match status" value="1"/>
</dbReference>
<keyword evidence="3" id="KW-1185">Reference proteome</keyword>
<dbReference type="InterPro" id="IPR036390">
    <property type="entry name" value="WH_DNA-bd_sf"/>
</dbReference>
<reference evidence="3" key="1">
    <citation type="submission" date="2016-10" db="EMBL/GenBank/DDBJ databases">
        <authorList>
            <person name="Varghese N."/>
            <person name="Submissions S."/>
        </authorList>
    </citation>
    <scope>NUCLEOTIDE SEQUENCE [LARGE SCALE GENOMIC DNA]</scope>
    <source>
        <strain evidence="3">DSM 22619</strain>
    </source>
</reference>
<dbReference type="InterPro" id="IPR029044">
    <property type="entry name" value="Nucleotide-diphossugar_trans"/>
</dbReference>
<dbReference type="EMBL" id="FMZL01000003">
    <property type="protein sequence ID" value="SDC12478.1"/>
    <property type="molecule type" value="Genomic_DNA"/>
</dbReference>
<dbReference type="Gene3D" id="1.10.10.10">
    <property type="entry name" value="Winged helix-like DNA-binding domain superfamily/Winged helix DNA-binding domain"/>
    <property type="match status" value="1"/>
</dbReference>
<name>A0A1G6J135_9ACTN</name>
<proteinExistence type="predicted"/>
<dbReference type="PANTHER" id="PTHR43777">
    <property type="entry name" value="MOLYBDENUM COFACTOR CYTIDYLYLTRANSFERASE"/>
    <property type="match status" value="1"/>
</dbReference>
<feature type="domain" description="MobA-like NTP transferase" evidence="1">
    <location>
        <begin position="20"/>
        <end position="158"/>
    </location>
</feature>
<dbReference type="Gene3D" id="3.90.550.10">
    <property type="entry name" value="Spore Coat Polysaccharide Biosynthesis Protein SpsA, Chain A"/>
    <property type="match status" value="1"/>
</dbReference>
<dbReference type="Proteomes" id="UP000198528">
    <property type="component" value="Unassembled WGS sequence"/>
</dbReference>
<evidence type="ECO:0000259" key="1">
    <source>
        <dbReference type="Pfam" id="PF12804"/>
    </source>
</evidence>
<dbReference type="PANTHER" id="PTHR43777:SF1">
    <property type="entry name" value="MOLYBDENUM COFACTOR CYTIDYLYLTRANSFERASE"/>
    <property type="match status" value="1"/>
</dbReference>
<dbReference type="AlphaFoldDB" id="A0A1G6J135"/>